<dbReference type="EMBL" id="JBHSJO010000001">
    <property type="protein sequence ID" value="MFC5013526.1"/>
    <property type="molecule type" value="Genomic_DNA"/>
</dbReference>
<keyword evidence="2" id="KW-0596">Phosphopantetheine</keyword>
<dbReference type="InterPro" id="IPR006162">
    <property type="entry name" value="Ppantetheine_attach_site"/>
</dbReference>
<dbReference type="InterPro" id="IPR009081">
    <property type="entry name" value="PP-bd_ACP"/>
</dbReference>
<feature type="domain" description="Carrier" evidence="6">
    <location>
        <begin position="961"/>
        <end position="1036"/>
    </location>
</feature>
<dbReference type="InterPro" id="IPR000873">
    <property type="entry name" value="AMP-dep_synth/lig_dom"/>
</dbReference>
<proteinExistence type="predicted"/>
<dbReference type="InterPro" id="IPR010071">
    <property type="entry name" value="AA_adenyl_dom"/>
</dbReference>
<comment type="caution">
    <text evidence="7">The sequence shown here is derived from an EMBL/GenBank/DDBJ whole genome shotgun (WGS) entry which is preliminary data.</text>
</comment>
<evidence type="ECO:0000256" key="3">
    <source>
        <dbReference type="ARBA" id="ARBA00022553"/>
    </source>
</evidence>
<dbReference type="InterPro" id="IPR025110">
    <property type="entry name" value="AMP-bd_C"/>
</dbReference>
<comment type="cofactor">
    <cofactor evidence="1">
        <name>pantetheine 4'-phosphate</name>
        <dbReference type="ChEBI" id="CHEBI:47942"/>
    </cofactor>
</comment>
<organism evidence="7 8">
    <name type="scientific">Streptomyces lienomycini</name>
    <dbReference type="NCBI Taxonomy" id="284035"/>
    <lineage>
        <taxon>Bacteria</taxon>
        <taxon>Bacillati</taxon>
        <taxon>Actinomycetota</taxon>
        <taxon>Actinomycetes</taxon>
        <taxon>Kitasatosporales</taxon>
        <taxon>Streptomycetaceae</taxon>
        <taxon>Streptomyces</taxon>
    </lineage>
</organism>
<dbReference type="InterPro" id="IPR023213">
    <property type="entry name" value="CAT-like_dom_sf"/>
</dbReference>
<dbReference type="Gene3D" id="1.10.1200.10">
    <property type="entry name" value="ACP-like"/>
    <property type="match status" value="2"/>
</dbReference>
<dbReference type="Gene3D" id="3.40.50.980">
    <property type="match status" value="2"/>
</dbReference>
<evidence type="ECO:0000256" key="4">
    <source>
        <dbReference type="ARBA" id="ARBA00022737"/>
    </source>
</evidence>
<dbReference type="SUPFAM" id="SSF52777">
    <property type="entry name" value="CoA-dependent acyltransferases"/>
    <property type="match status" value="6"/>
</dbReference>
<dbReference type="PANTHER" id="PTHR45527">
    <property type="entry name" value="NONRIBOSOMAL PEPTIDE SYNTHETASE"/>
    <property type="match status" value="1"/>
</dbReference>
<dbReference type="CDD" id="cd17643">
    <property type="entry name" value="A_NRPS_Cytc1-like"/>
    <property type="match status" value="1"/>
</dbReference>
<dbReference type="CDD" id="cd19540">
    <property type="entry name" value="LCL_NRPS-like"/>
    <property type="match status" value="1"/>
</dbReference>
<evidence type="ECO:0000259" key="6">
    <source>
        <dbReference type="PROSITE" id="PS50075"/>
    </source>
</evidence>
<dbReference type="Proteomes" id="UP001595855">
    <property type="component" value="Unassembled WGS sequence"/>
</dbReference>
<evidence type="ECO:0000313" key="8">
    <source>
        <dbReference type="Proteomes" id="UP001595855"/>
    </source>
</evidence>
<dbReference type="Pfam" id="PF00501">
    <property type="entry name" value="AMP-binding"/>
    <property type="match status" value="2"/>
</dbReference>
<reference evidence="8" key="1">
    <citation type="journal article" date="2019" name="Int. J. Syst. Evol. Microbiol.">
        <title>The Global Catalogue of Microorganisms (GCM) 10K type strain sequencing project: providing services to taxonomists for standard genome sequencing and annotation.</title>
        <authorList>
            <consortium name="The Broad Institute Genomics Platform"/>
            <consortium name="The Broad Institute Genome Sequencing Center for Infectious Disease"/>
            <person name="Wu L."/>
            <person name="Ma J."/>
        </authorList>
    </citation>
    <scope>NUCLEOTIDE SEQUENCE [LARGE SCALE GENOMIC DNA]</scope>
    <source>
        <strain evidence="8">CGMCC 4.1542</strain>
    </source>
</reference>
<accession>A0ABV9WL60</accession>
<sequence>MNADTRLPLLAAQREIWFAEQRLGAGNSVYQVGEYVDVQGEFDTRTFEQALRSVVADLDTVHSRFHENGGGVGQTVDASRPWALRTVDLSEADDPKDEADAWMRRELATPSDLADGPLFDFALLRLGPERHLWYQNYHHIAMDAYGSYLVSRRVAEVYTALREGHAPGPNRFGTLRELADEDTAYRDSQGFRHDRDFWLAQLGGRPAPSPLIGRARGTATEFRSVTSRLSEAGLDAVRATARAVRVPWPVVVTAAAALHVQRLTGEEKVLLAFPLTARASRLARQTPATLANVLPLRLTIAPDLTVAALLEHVAAQMAEAVAHQRYRGADLQRDLGMDAATSLLPVVNVMSHPYDLRFGDARGTMRNLSSGLVGNLLFMIWDRQDGDGLQIDVNGRGDLGLAGHRDAFTAMLESLVAAGPDQPVDRVGRTAPVSVTERDTAGPGTDTLPELFAARVADTPDAPALTADGATWSYRELDERANQFARVLMARGTGPEDVVAVALPRTAELVVALLGVLKSGAAYLALDPDYPSARIEYMLRDAAPRLLVTSSAADVPAGHEYLSIDTPEYLAEAADHSRQPLRAEERHRPLDPGCPAYVTYTSGSTGRPKGVVTTHENVARLFATTRGRLGIGPDDVWTLFHSAAFDFSVWEIWGALLHGGRLVVVPFEATRAPRRLLNLLADEQVTVLSQTPSAFYQLIAADQELPDTGRRLGLRLVVFGGEALQPARLADWRRRHTPGGPALVNMYGITETTVHVTHVELKPEHGPDSVIGVPLRDLTVHLLDERLRPVPVGAIGEMYVRGPGLARGYLGRPGLTGQRFVADPQGRPGERMYRTGDLARRDPSGSLSFVGRSDDQVKVRGFRIEPGEVESALAECPGVALAAVAVTEEREDDRRLVAYVVAEEGADPEPEKTREALRARLPEYMVPSRIVRTDTLPLTANGKLDRTALTTATRAPRPPAGEPASRLDVMRALFALVLDEPEVGPDDDFFDLGGHSVLATALLTRIRSTFSAELDLRDLFDDPTPRAVVAALDNAGAARPALVRRERPAVLEASRAQRRMWFLQQMEGPGAAYNVPSVLRIGGPLDVAALSAALGDVSARHESLRTVLPYVDGRLLQQVLPPTAPTLRATPVNEAELDGRLVACARRVFDLAVEPPLRADLFTTGDDEHVLSLVLHHCACDAMSTPLVARDLERAYAARVTGRAPRFDPVPVRYCDYTLWQNDLLAADGAGSGLLDSQVAYWRKQLAGLPEQTELPTDRPRTAVASYAGDHLAVRLDADLHRRLVDLGRASGASLFMVLHAGLAALLSRLGAGDDIAVGSPVAGRLDEALDDVVGVFVNTLVLRTDVSGRPTFTELVQRVRETALTAYAHQDVPFEYLTDVLAPERSLARHPLFQVMLGLQDTPPAGEFSLPGLTVSTELGRTGTAKFDLFFSLVERRGGDGAPAGLDGYVEYASDLFDPDTVRALFDRFVRLLSEAVADPAGPVDRFGLLSAEERSRLLDRQTAAVPPSGATVTGLFAGQAAATPGAVAVSGPGHELTYAELDARSDRWAGALTRRGVRTGDTVAVALPRSPDFVVAQLAVLKAGAAYVPIDRRYPTAQVASMLDETRPTVVLTSGSADTGRLPETAADLVPLDDLDDGEGPDHPAGPYPHSAAYVMYTSGSQGRPKGIVVTHHDIVALATDSRFGDGVCADVLVHSPAAFDASTFEVWAPLLRGGRLIVAPPHEMDAEEYADLIARHRPSALWLTAALFAVVAEYRPDCFTGVRQVWAGGEEIAAPMVRRVLAACPGTVVVNGYGPTETTTFATSHPVSDLAPDARAVPIGRPLDGMRSYVLDSGLQPLPPGATGELYLAGAGVARGYLGRPALTAERFVADPFGPVGERMYRTGDLARWSTDGVLEYRGRTDRQVKLRGFRVEPGQVEAALLRHPAITQAVAEVRREDAGEPRLVAYVVAGEGERPTRDALRAFAQEVVPEYLVPHDIVFLAALPVTAHGKLDRAALPDATDRTAGRAPDGPVERLLCDLMARVLGRGGVGADDDFFALGGDSISAIRLVSSARGEGVTFTVRDVFAHRTAGGLARTADAPDDGTGRDGEDIGTGTVPATPIVSWLRERDAPVGRFAQSLLLSCPAGLSYEALLTAVRAVTDTHDSLRIRLVDQDGTWSLEVRPPGKAPVDDTVRRIDATGLGTADLAERARAEVEDAAAELDPYAGRIARVVWFDAGPESAGRLLLVVHHLAVDGVSWRILTDDLISAHTQAAEGRTPVLPPVGTSLRRWSERLTEQATRPDRLAELPDWIDVLSAPDPLLTAEPADSRLDFVNDAVDVVGTLPEDTTGPLLTEVPAVFHCGVEDALLTALGLAVTAWRRDNGLETAGGVLVDVEGHGREDVVQGADLSRTLGWFTTIHPVRVDPGRVGGQAVTSGAPRLGAALKRVKEQAAAAPDGGIGFGLLRHLAPGCREVLARLGTPQIGFNYLGRFAAPGAPLGDAQGWDMAPEAVMVTAADPRFPVAHGLELHIVVHDGQAGPRLTATWSGARRLWTREALTDLAGRWTVALQGIVRHALRPEAGGHSPSDFSVDDLSQHDVEQLEDLWRTR</sequence>
<dbReference type="NCBIfam" id="TIGR01720">
    <property type="entry name" value="NRPS-para261"/>
    <property type="match status" value="1"/>
</dbReference>
<dbReference type="Gene3D" id="2.30.38.10">
    <property type="entry name" value="Luciferase, Domain 3"/>
    <property type="match status" value="1"/>
</dbReference>
<dbReference type="Gene3D" id="3.30.559.10">
    <property type="entry name" value="Chloramphenicol acetyltransferase-like domain"/>
    <property type="match status" value="3"/>
</dbReference>
<evidence type="ECO:0000256" key="1">
    <source>
        <dbReference type="ARBA" id="ARBA00001957"/>
    </source>
</evidence>
<dbReference type="SUPFAM" id="SSF47336">
    <property type="entry name" value="ACP-like"/>
    <property type="match status" value="2"/>
</dbReference>
<dbReference type="PROSITE" id="PS00455">
    <property type="entry name" value="AMP_BINDING"/>
    <property type="match status" value="1"/>
</dbReference>
<dbReference type="InterPro" id="IPR010060">
    <property type="entry name" value="NRPS_synth"/>
</dbReference>
<keyword evidence="3" id="KW-0597">Phosphoprotein</keyword>
<keyword evidence="4" id="KW-0677">Repeat</keyword>
<dbReference type="Pfam" id="PF00668">
    <property type="entry name" value="Condensation"/>
    <property type="match status" value="3"/>
</dbReference>
<evidence type="ECO:0000256" key="5">
    <source>
        <dbReference type="ARBA" id="ARBA00023194"/>
    </source>
</evidence>
<dbReference type="PROSITE" id="PS50075">
    <property type="entry name" value="CARRIER"/>
    <property type="match status" value="2"/>
</dbReference>
<feature type="domain" description="Carrier" evidence="6">
    <location>
        <begin position="2011"/>
        <end position="2085"/>
    </location>
</feature>
<dbReference type="InterPro" id="IPR020806">
    <property type="entry name" value="PKS_PP-bd"/>
</dbReference>
<dbReference type="InterPro" id="IPR001242">
    <property type="entry name" value="Condensation_dom"/>
</dbReference>
<dbReference type="InterPro" id="IPR042099">
    <property type="entry name" value="ANL_N_sf"/>
</dbReference>
<dbReference type="InterPro" id="IPR045851">
    <property type="entry name" value="AMP-bd_C_sf"/>
</dbReference>
<dbReference type="InterPro" id="IPR036736">
    <property type="entry name" value="ACP-like_sf"/>
</dbReference>
<evidence type="ECO:0000256" key="2">
    <source>
        <dbReference type="ARBA" id="ARBA00022450"/>
    </source>
</evidence>
<keyword evidence="5" id="KW-0045">Antibiotic biosynthesis</keyword>
<dbReference type="PANTHER" id="PTHR45527:SF14">
    <property type="entry name" value="PLIPASTATIN SYNTHASE SUBUNIT B"/>
    <property type="match status" value="1"/>
</dbReference>
<protein>
    <submittedName>
        <fullName evidence="7">Non-ribosomal peptide synthetase</fullName>
    </submittedName>
</protein>
<dbReference type="SMART" id="SM00823">
    <property type="entry name" value="PKS_PP"/>
    <property type="match status" value="2"/>
</dbReference>
<evidence type="ECO:0000313" key="7">
    <source>
        <dbReference type="EMBL" id="MFC5013526.1"/>
    </source>
</evidence>
<dbReference type="Pfam" id="PF13193">
    <property type="entry name" value="AMP-binding_C"/>
    <property type="match status" value="2"/>
</dbReference>
<dbReference type="Pfam" id="PF00550">
    <property type="entry name" value="PP-binding"/>
    <property type="match status" value="2"/>
</dbReference>
<dbReference type="CDD" id="cd12117">
    <property type="entry name" value="A_NRPS_Srf_like"/>
    <property type="match status" value="1"/>
</dbReference>
<dbReference type="SUPFAM" id="SSF56801">
    <property type="entry name" value="Acetyl-CoA synthetase-like"/>
    <property type="match status" value="2"/>
</dbReference>
<keyword evidence="8" id="KW-1185">Reference proteome</keyword>
<dbReference type="Gene3D" id="3.30.300.30">
    <property type="match status" value="2"/>
</dbReference>
<dbReference type="Gene3D" id="3.30.559.30">
    <property type="entry name" value="Nonribosomal peptide synthetase, condensation domain"/>
    <property type="match status" value="3"/>
</dbReference>
<gene>
    <name evidence="7" type="ORF">ACFPRC_01400</name>
</gene>
<name>A0ABV9WL60_9ACTN</name>
<dbReference type="Gene3D" id="3.40.50.12780">
    <property type="entry name" value="N-terminal domain of ligase-like"/>
    <property type="match status" value="1"/>
</dbReference>
<dbReference type="InterPro" id="IPR020845">
    <property type="entry name" value="AMP-binding_CS"/>
</dbReference>
<dbReference type="PROSITE" id="PS00012">
    <property type="entry name" value="PHOSPHOPANTETHEINE"/>
    <property type="match status" value="2"/>
</dbReference>
<dbReference type="NCBIfam" id="TIGR01733">
    <property type="entry name" value="AA-adenyl-dom"/>
    <property type="match status" value="2"/>
</dbReference>
<dbReference type="RefSeq" id="WP_271413616.1">
    <property type="nucleotide sequence ID" value="NZ_BAAATN010000040.1"/>
</dbReference>